<feature type="compositionally biased region" description="Polar residues" evidence="1">
    <location>
        <begin position="288"/>
        <end position="299"/>
    </location>
</feature>
<dbReference type="GeneID" id="77725399"/>
<evidence type="ECO:0000313" key="3">
    <source>
        <dbReference type="EMBL" id="KAI9632376.1"/>
    </source>
</evidence>
<evidence type="ECO:0000259" key="2">
    <source>
        <dbReference type="Pfam" id="PF12706"/>
    </source>
</evidence>
<sequence>MPTDPDSDSPLQLLFLGTGTSTGLPLTPCLTLTQPYPAEFSSHLPLPAPNSSPAKGEYNPDGEWPDTIPCACCRAAVSPDVPEGWKNKRGNTSVIVRKRRAATQAADGEEEEEGEWRNVIVDVGKTFREQSARFFPRWGVKRIDAVILTHGHADAYYGLDDLREWCFRQNCVIPVFLNRETYETVAMSFPYLVDRKKASGGGDVPALRFHIIEDDADFEVEGIRVRALPVEHGIYFQDDERKPLICLGFMFDESIIYMSDVSEIPPATWERMMDRNIPDLSAMTTFNSTNISEQPSGYDSPNRPKESPPADSKPLPLKKKVPRPLPVLIIDSLWPLVRHSSHIHLPEALRIAMRLKPSITYLVDLVHPVSHYMWHELCASVRGENGKKGCQHPDDEQARELIGRFWNDKDVKTIEGKVKKWGGRVEPGWDGLVVEVNGDGGGEEGFEVIEGKGGSGPGLAM</sequence>
<name>A0AA38H2B5_9TREE</name>
<keyword evidence="4" id="KW-1185">Reference proteome</keyword>
<dbReference type="PANTHER" id="PTHR42663">
    <property type="entry name" value="HYDROLASE C777.06C-RELATED-RELATED"/>
    <property type="match status" value="1"/>
</dbReference>
<dbReference type="InterPro" id="IPR036866">
    <property type="entry name" value="RibonucZ/Hydroxyglut_hydro"/>
</dbReference>
<organism evidence="3 4">
    <name type="scientific">Dioszegia hungarica</name>
    <dbReference type="NCBI Taxonomy" id="4972"/>
    <lineage>
        <taxon>Eukaryota</taxon>
        <taxon>Fungi</taxon>
        <taxon>Dikarya</taxon>
        <taxon>Basidiomycota</taxon>
        <taxon>Agaricomycotina</taxon>
        <taxon>Tremellomycetes</taxon>
        <taxon>Tremellales</taxon>
        <taxon>Bulleribasidiaceae</taxon>
        <taxon>Dioszegia</taxon>
    </lineage>
</organism>
<dbReference type="EMBL" id="JAKWFO010000014">
    <property type="protein sequence ID" value="KAI9632376.1"/>
    <property type="molecule type" value="Genomic_DNA"/>
</dbReference>
<dbReference type="SUPFAM" id="SSF56281">
    <property type="entry name" value="Metallo-hydrolase/oxidoreductase"/>
    <property type="match status" value="1"/>
</dbReference>
<feature type="domain" description="Metallo-beta-lactamase" evidence="2">
    <location>
        <begin position="117"/>
        <end position="273"/>
    </location>
</feature>
<gene>
    <name evidence="3" type="ORF">MKK02DRAFT_20115</name>
</gene>
<dbReference type="InterPro" id="IPR001279">
    <property type="entry name" value="Metallo-B-lactamas"/>
</dbReference>
<accession>A0AA38H2B5</accession>
<dbReference type="CDD" id="cd16279">
    <property type="entry name" value="metallo-hydrolase-like_MBL-fold"/>
    <property type="match status" value="1"/>
</dbReference>
<dbReference type="AlphaFoldDB" id="A0AA38H2B5"/>
<comment type="caution">
    <text evidence="3">The sequence shown here is derived from an EMBL/GenBank/DDBJ whole genome shotgun (WGS) entry which is preliminary data.</text>
</comment>
<dbReference type="PANTHER" id="PTHR42663:SF6">
    <property type="entry name" value="HYDROLASE C777.06C-RELATED"/>
    <property type="match status" value="1"/>
</dbReference>
<protein>
    <submittedName>
        <fullName evidence="3">Beta-lactamase-like protein</fullName>
    </submittedName>
</protein>
<dbReference type="Proteomes" id="UP001164286">
    <property type="component" value="Unassembled WGS sequence"/>
</dbReference>
<proteinExistence type="predicted"/>
<dbReference type="Pfam" id="PF12706">
    <property type="entry name" value="Lactamase_B_2"/>
    <property type="match status" value="1"/>
</dbReference>
<dbReference type="RefSeq" id="XP_052942153.1">
    <property type="nucleotide sequence ID" value="XM_053086198.1"/>
</dbReference>
<evidence type="ECO:0000256" key="1">
    <source>
        <dbReference type="SAM" id="MobiDB-lite"/>
    </source>
</evidence>
<feature type="region of interest" description="Disordered" evidence="1">
    <location>
        <begin position="288"/>
        <end position="318"/>
    </location>
</feature>
<dbReference type="Gene3D" id="3.60.15.10">
    <property type="entry name" value="Ribonuclease Z/Hydroxyacylglutathione hydrolase-like"/>
    <property type="match status" value="1"/>
</dbReference>
<reference evidence="3" key="1">
    <citation type="journal article" date="2022" name="G3 (Bethesda)">
        <title>High quality genome of the basidiomycete yeast Dioszegia hungarica PDD-24b-2 isolated from cloud water.</title>
        <authorList>
            <person name="Jarrige D."/>
            <person name="Haridas S."/>
            <person name="Bleykasten-Grosshans C."/>
            <person name="Joly M."/>
            <person name="Nadalig T."/>
            <person name="Sancelme M."/>
            <person name="Vuilleumier S."/>
            <person name="Grigoriev I.V."/>
            <person name="Amato P."/>
            <person name="Bringel F."/>
        </authorList>
    </citation>
    <scope>NUCLEOTIDE SEQUENCE</scope>
    <source>
        <strain evidence="3">PDD-24b-2</strain>
    </source>
</reference>
<evidence type="ECO:0000313" key="4">
    <source>
        <dbReference type="Proteomes" id="UP001164286"/>
    </source>
</evidence>